<accession>A0ABQ0TVQ2</accession>
<dbReference type="InterPro" id="IPR054845">
    <property type="entry name" value="Exosporium_prot_C"/>
</dbReference>
<evidence type="ECO:0000256" key="1">
    <source>
        <dbReference type="SAM" id="MobiDB-lite"/>
    </source>
</evidence>
<feature type="compositionally biased region" description="Basic and acidic residues" evidence="1">
    <location>
        <begin position="17"/>
        <end position="36"/>
    </location>
</feature>
<dbReference type="RefSeq" id="WP_236699999.1">
    <property type="nucleotide sequence ID" value="NZ_BJON01000023.1"/>
</dbReference>
<sequence length="274" mass="30498">MGKHDDSGKFRVEYYCDGKDDDDKHHHKHDKDDHKKPPSNSCSVGDVHVFGTSSIETIFPKTIKVPVTLAETSVVVCVEANMNLEKPATEIIRAWKSAIIEQCELVPTFNPYSAKLFVKGFIRKNIEYATVDHTSPSSVCGDIRHMTAFLPFDFCTDITFPQTGPSLQLSPDFSSSGALANHCGNGAQINTGLFSNRQVYNEKPFCELIYTEFTELDIGKNLKNVSGFVQSFTSVQEKIVLRIGLKILQNQQVPLPVICPTPPPPPPPKCNKKW</sequence>
<gene>
    <name evidence="2" type="ORF">BRE01_55510</name>
</gene>
<proteinExistence type="predicted"/>
<dbReference type="Proteomes" id="UP000319578">
    <property type="component" value="Unassembled WGS sequence"/>
</dbReference>
<evidence type="ECO:0000313" key="3">
    <source>
        <dbReference type="Proteomes" id="UP000319578"/>
    </source>
</evidence>
<organism evidence="2 3">
    <name type="scientific">Brevibacillus reuszeri</name>
    <dbReference type="NCBI Taxonomy" id="54915"/>
    <lineage>
        <taxon>Bacteria</taxon>
        <taxon>Bacillati</taxon>
        <taxon>Bacillota</taxon>
        <taxon>Bacilli</taxon>
        <taxon>Bacillales</taxon>
        <taxon>Paenibacillaceae</taxon>
        <taxon>Brevibacillus</taxon>
    </lineage>
</organism>
<protein>
    <recommendedName>
        <fullName evidence="4">Spore coat protein</fullName>
    </recommendedName>
</protein>
<comment type="caution">
    <text evidence="2">The sequence shown here is derived from an EMBL/GenBank/DDBJ whole genome shotgun (WGS) entry which is preliminary data.</text>
</comment>
<name>A0ABQ0TVQ2_9BACL</name>
<feature type="region of interest" description="Disordered" evidence="1">
    <location>
        <begin position="17"/>
        <end position="41"/>
    </location>
</feature>
<dbReference type="EMBL" id="BJON01000023">
    <property type="protein sequence ID" value="GED71849.1"/>
    <property type="molecule type" value="Genomic_DNA"/>
</dbReference>
<evidence type="ECO:0008006" key="4">
    <source>
        <dbReference type="Google" id="ProtNLM"/>
    </source>
</evidence>
<reference evidence="2 3" key="1">
    <citation type="submission" date="2019-06" db="EMBL/GenBank/DDBJ databases">
        <title>Whole genome shotgun sequence of Brevibacillus reuszeri NBRC 15719.</title>
        <authorList>
            <person name="Hosoyama A."/>
            <person name="Uohara A."/>
            <person name="Ohji S."/>
            <person name="Ichikawa N."/>
        </authorList>
    </citation>
    <scope>NUCLEOTIDE SEQUENCE [LARGE SCALE GENOMIC DNA]</scope>
    <source>
        <strain evidence="2 3">NBRC 15719</strain>
    </source>
</reference>
<keyword evidence="3" id="KW-1185">Reference proteome</keyword>
<dbReference type="NCBIfam" id="NF045794">
    <property type="entry name" value="CsxC_fam"/>
    <property type="match status" value="1"/>
</dbReference>
<evidence type="ECO:0000313" key="2">
    <source>
        <dbReference type="EMBL" id="GED71849.1"/>
    </source>
</evidence>